<name>A0A376VS72_ECOLX</name>
<dbReference type="EMBL" id="UGCV01000006">
    <property type="protein sequence ID" value="STJ14871.1"/>
    <property type="molecule type" value="Genomic_DNA"/>
</dbReference>
<dbReference type="Gene3D" id="3.30.450.90">
    <property type="match status" value="1"/>
</dbReference>
<reference evidence="2 3" key="1">
    <citation type="submission" date="2018-06" db="EMBL/GenBank/DDBJ databases">
        <authorList>
            <consortium name="Pathogen Informatics"/>
            <person name="Doyle S."/>
        </authorList>
    </citation>
    <scope>NUCLEOTIDE SEQUENCE [LARGE SCALE GENOMIC DNA]</scope>
    <source>
        <strain evidence="2 3">NCTC9081</strain>
    </source>
</reference>
<feature type="region of interest" description="Disordered" evidence="1">
    <location>
        <begin position="171"/>
        <end position="193"/>
    </location>
</feature>
<evidence type="ECO:0000313" key="2">
    <source>
        <dbReference type="EMBL" id="STJ14871.1"/>
    </source>
</evidence>
<evidence type="ECO:0000256" key="1">
    <source>
        <dbReference type="SAM" id="MobiDB-lite"/>
    </source>
</evidence>
<gene>
    <name evidence="2" type="ORF">NCTC9081_00212</name>
</gene>
<sequence>MISPDDFGTFPFSRFTAEEFRYFFAWCARHRVSDIDLTGGSPVSVSRFGRRVRSSVNPLPSSIMMALSDELFGREVLPRVLSGHPVDRTIQVSGDASGRYGLQRGQRVRLRCHLIQGTSATEEKAISVTMRVIPSDIPDILTMNIEPDLLDAMLRKNRPGLHLRRNRLREIHTGGGTVSPHSEKFPRSQNSDL</sequence>
<dbReference type="AlphaFoldDB" id="A0A376VS72"/>
<accession>A0A376VS72</accession>
<evidence type="ECO:0000313" key="3">
    <source>
        <dbReference type="Proteomes" id="UP000254716"/>
    </source>
</evidence>
<protein>
    <submittedName>
        <fullName evidence="2">TraJ transfer ATPase</fullName>
    </submittedName>
</protein>
<proteinExistence type="predicted"/>
<dbReference type="Proteomes" id="UP000254716">
    <property type="component" value="Unassembled WGS sequence"/>
</dbReference>
<organism evidence="2 3">
    <name type="scientific">Escherichia coli</name>
    <dbReference type="NCBI Taxonomy" id="562"/>
    <lineage>
        <taxon>Bacteria</taxon>
        <taxon>Pseudomonadati</taxon>
        <taxon>Pseudomonadota</taxon>
        <taxon>Gammaproteobacteria</taxon>
        <taxon>Enterobacterales</taxon>
        <taxon>Enterobacteriaceae</taxon>
        <taxon>Escherichia</taxon>
    </lineage>
</organism>